<protein>
    <submittedName>
        <fullName evidence="2">Hormone-sensitive lipase, N-terminal</fullName>
    </submittedName>
</protein>
<dbReference type="GO" id="GO:0016298">
    <property type="term" value="F:lipase activity"/>
    <property type="evidence" value="ECO:0007669"/>
    <property type="project" value="InterPro"/>
</dbReference>
<dbReference type="Proteomes" id="UP000325440">
    <property type="component" value="Unassembled WGS sequence"/>
</dbReference>
<dbReference type="AlphaFoldDB" id="A0A5E4N700"/>
<keyword evidence="3" id="KW-1185">Reference proteome</keyword>
<evidence type="ECO:0000259" key="1">
    <source>
        <dbReference type="Pfam" id="PF06350"/>
    </source>
</evidence>
<evidence type="ECO:0000313" key="3">
    <source>
        <dbReference type="Proteomes" id="UP000325440"/>
    </source>
</evidence>
<sequence length="115" mass="13255">MARSVEIDDNKSLYNDLRNLYKENTTYFTNNEGNCSTAIANSFEQLFENIGIIEPLVEELCNVCHLYDFDSSIPGNGYRSYVRVVDSFIAHCIKVCNQIATNCYSFFFRKSIHQV</sequence>
<dbReference type="EMBL" id="CABPRJ010001904">
    <property type="protein sequence ID" value="VVC40443.1"/>
    <property type="molecule type" value="Genomic_DNA"/>
</dbReference>
<dbReference type="InterPro" id="IPR010468">
    <property type="entry name" value="HSL_N"/>
</dbReference>
<evidence type="ECO:0000313" key="2">
    <source>
        <dbReference type="EMBL" id="VVC40443.1"/>
    </source>
</evidence>
<gene>
    <name evidence="2" type="ORF">CINCED_3A000371</name>
</gene>
<dbReference type="Pfam" id="PF06350">
    <property type="entry name" value="HSL_N"/>
    <property type="match status" value="1"/>
</dbReference>
<dbReference type="OrthoDB" id="408631at2759"/>
<feature type="domain" description="Hormone-sensitive lipase N-terminal" evidence="1">
    <location>
        <begin position="14"/>
        <end position="113"/>
    </location>
</feature>
<dbReference type="GO" id="GO:0016042">
    <property type="term" value="P:lipid catabolic process"/>
    <property type="evidence" value="ECO:0007669"/>
    <property type="project" value="InterPro"/>
</dbReference>
<proteinExistence type="predicted"/>
<accession>A0A5E4N700</accession>
<reference evidence="2 3" key="1">
    <citation type="submission" date="2019-08" db="EMBL/GenBank/DDBJ databases">
        <authorList>
            <person name="Alioto T."/>
            <person name="Alioto T."/>
            <person name="Gomez Garrido J."/>
        </authorList>
    </citation>
    <scope>NUCLEOTIDE SEQUENCE [LARGE SCALE GENOMIC DNA]</scope>
</reference>
<name>A0A5E4N700_9HEMI</name>
<dbReference type="GO" id="GO:0008203">
    <property type="term" value="P:cholesterol metabolic process"/>
    <property type="evidence" value="ECO:0007669"/>
    <property type="project" value="InterPro"/>
</dbReference>
<organism evidence="2 3">
    <name type="scientific">Cinara cedri</name>
    <dbReference type="NCBI Taxonomy" id="506608"/>
    <lineage>
        <taxon>Eukaryota</taxon>
        <taxon>Metazoa</taxon>
        <taxon>Ecdysozoa</taxon>
        <taxon>Arthropoda</taxon>
        <taxon>Hexapoda</taxon>
        <taxon>Insecta</taxon>
        <taxon>Pterygota</taxon>
        <taxon>Neoptera</taxon>
        <taxon>Paraneoptera</taxon>
        <taxon>Hemiptera</taxon>
        <taxon>Sternorrhyncha</taxon>
        <taxon>Aphidomorpha</taxon>
        <taxon>Aphidoidea</taxon>
        <taxon>Aphididae</taxon>
        <taxon>Lachninae</taxon>
        <taxon>Cinara</taxon>
    </lineage>
</organism>